<dbReference type="Proteomes" id="UP000595095">
    <property type="component" value="Chromosome"/>
</dbReference>
<proteinExistence type="predicted"/>
<dbReference type="GO" id="GO:0106274">
    <property type="term" value="F:NAD+-protein-arginine ADP-ribosyltransferase activity"/>
    <property type="evidence" value="ECO:0007669"/>
    <property type="project" value="UniProtKB-EC"/>
</dbReference>
<feature type="domain" description="ADP ribosyltransferase" evidence="1">
    <location>
        <begin position="835"/>
        <end position="982"/>
    </location>
</feature>
<keyword evidence="4" id="KW-1185">Reference proteome</keyword>
<dbReference type="AlphaFoldDB" id="A0A7S9HDV2"/>
<evidence type="ECO:0000259" key="1">
    <source>
        <dbReference type="Pfam" id="PF03496"/>
    </source>
</evidence>
<accession>A0A7S9HDV2</accession>
<reference evidence="3 4" key="1">
    <citation type="submission" date="2020-11" db="EMBL/GenBank/DDBJ databases">
        <title>Complete genome sequence for Salinimonas sp. strain G2-b.</title>
        <authorList>
            <person name="Park S.-J."/>
        </authorList>
    </citation>
    <scope>NUCLEOTIDE SEQUENCE [LARGE SCALE GENOMIC DNA]</scope>
    <source>
        <strain evidence="3 4">G2-b</strain>
    </source>
</reference>
<name>A0A7S9HDV2_9ALTE</name>
<dbReference type="InterPro" id="IPR006528">
    <property type="entry name" value="Phage_head_morphogenesis_dom"/>
</dbReference>
<protein>
    <submittedName>
        <fullName evidence="3">Minor capsid protein</fullName>
    </submittedName>
</protein>
<dbReference type="PROSITE" id="PS51996">
    <property type="entry name" value="TR_MART"/>
    <property type="match status" value="1"/>
</dbReference>
<evidence type="ECO:0000313" key="4">
    <source>
        <dbReference type="Proteomes" id="UP000595095"/>
    </source>
</evidence>
<dbReference type="Gene3D" id="3.90.176.10">
    <property type="entry name" value="Toxin ADP-ribosyltransferase, Chain A, domain 1"/>
    <property type="match status" value="1"/>
</dbReference>
<evidence type="ECO:0000313" key="3">
    <source>
        <dbReference type="EMBL" id="QPG06544.1"/>
    </source>
</evidence>
<sequence>MILNFFENVTSFDMPPQDAINHFTAKGLAPTWNWYQMLGQQHDTAFTVAKMMDLDLLNTVKGQLDKVIATGGTLDEFKENLIPFLQKKGWWGQQDIIGPGGVVNTVQLGSASRLETIFRTNLQSAYAAGHWDSIMANADDQPYLMYDAVDDYATRDTHKKLDQVVYPIGHPFWETYYPPNDYNCRCGVIQMDADEVAAMGLKIGKHKMEYYPWVSPLSGKTHSIPVGVGPGFNHNSGKSYLAKLKETQATKLGKMDTKSQTAAKKGIKATDDKATKKNATMGDIGPDARAQAKAAAKAKADALHELTIIALGQATKQASIKKTILAKWDKNGTSKALKDNPEELLAKVVEEAAKVQAQKEKTKALNGFKTKILDGKLPTAKQQQVFDSLDEADQGKVLAAIDAKKAQLAEDIAVPVAQAIDDIPVPPPQAPIKPKVAGVDTQLQWANMKQIGGQKGSNQGGLYYDQETGKQWYIKRPPSDAHARNEVLATRLYELAGVDVPNVQLMVGPGGELRVASQIIEDLQESGAKLTSGKIQNINEGFAVDAWLANWDVVGLSFDNMKIAGNKAIRLDTGGALYYRAMGANKGSAFGHKVPEIDTLRDPGTNPQAAKVFASVTDNDIRQGVARIDAITDAQLASVIRDYAPADLVDDLLATMLARKADLVGRFLPAKAVTKEQLKRAETRLKERVASAVTRLDDELTRTVKGMQRYYAENGNTYRAVDKERFTEAKATYENLIAHPAITIQTYKDLVQHYEPWILQLEAALAESSVMSGEWFKGWQGSATIRQDAIEDYAATMFAKVGISEEDGLDLLVAYAGPHERNGNIPNAGSHAAFERLHKAHKLAIATYTGSHYSEVNKALFKRKVNDRHQGYVDLLNEALELSDKYKGISSRGLRLGEDDFKRWIADHKHALINKQPVRYLNFQSSTKGENAAFTGNVIIQFESERGVHVNPISRNAGRENEVLFQAGSLFYVTHIKKQGTKLLIKLTDAPADAQVPEQFEFSE</sequence>
<organism evidence="3 4">
    <name type="scientific">Salinimonas marina</name>
    <dbReference type="NCBI Taxonomy" id="2785918"/>
    <lineage>
        <taxon>Bacteria</taxon>
        <taxon>Pseudomonadati</taxon>
        <taxon>Pseudomonadota</taxon>
        <taxon>Gammaproteobacteria</taxon>
        <taxon>Alteromonadales</taxon>
        <taxon>Alteromonadaceae</taxon>
        <taxon>Alteromonas/Salinimonas group</taxon>
        <taxon>Salinimonas</taxon>
    </lineage>
</organism>
<evidence type="ECO:0000259" key="2">
    <source>
        <dbReference type="Pfam" id="PF04233"/>
    </source>
</evidence>
<dbReference type="KEGG" id="smaa:IT774_05065"/>
<dbReference type="Pfam" id="PF03496">
    <property type="entry name" value="ADPrib_exo_Tox"/>
    <property type="match status" value="1"/>
</dbReference>
<dbReference type="Pfam" id="PF04233">
    <property type="entry name" value="Phage_Mu_F"/>
    <property type="match status" value="1"/>
</dbReference>
<dbReference type="NCBIfam" id="TIGR01641">
    <property type="entry name" value="phageSPP1_gp7"/>
    <property type="match status" value="1"/>
</dbReference>
<dbReference type="GO" id="GO:0016779">
    <property type="term" value="F:nucleotidyltransferase activity"/>
    <property type="evidence" value="ECO:0007669"/>
    <property type="project" value="UniProtKB-KW"/>
</dbReference>
<dbReference type="SUPFAM" id="SSF56399">
    <property type="entry name" value="ADP-ribosylation"/>
    <property type="match status" value="1"/>
</dbReference>
<dbReference type="InterPro" id="IPR003540">
    <property type="entry name" value="ADP-ribosyltransferase"/>
</dbReference>
<dbReference type="RefSeq" id="WP_195811620.1">
    <property type="nucleotide sequence ID" value="NZ_CP064795.1"/>
</dbReference>
<gene>
    <name evidence="3" type="ORF">IT774_05065</name>
</gene>
<dbReference type="EMBL" id="CP064795">
    <property type="protein sequence ID" value="QPG06544.1"/>
    <property type="molecule type" value="Genomic_DNA"/>
</dbReference>
<feature type="domain" description="Phage head morphogenesis" evidence="2">
    <location>
        <begin position="60"/>
        <end position="188"/>
    </location>
</feature>